<keyword evidence="1" id="KW-1133">Transmembrane helix</keyword>
<keyword evidence="1" id="KW-0812">Transmembrane</keyword>
<keyword evidence="3" id="KW-1185">Reference proteome</keyword>
<dbReference type="Proteomes" id="UP000246464">
    <property type="component" value="Chromosome 17"/>
</dbReference>
<evidence type="ECO:0000313" key="2">
    <source>
        <dbReference type="EMBL" id="AWP16522.1"/>
    </source>
</evidence>
<gene>
    <name evidence="2" type="ORF">SMAX5B_000403</name>
</gene>
<dbReference type="InterPro" id="IPR029659">
    <property type="entry name" value="PRIMA1"/>
</dbReference>
<organism evidence="2 3">
    <name type="scientific">Scophthalmus maximus</name>
    <name type="common">Turbot</name>
    <name type="synonym">Psetta maxima</name>
    <dbReference type="NCBI Taxonomy" id="52904"/>
    <lineage>
        <taxon>Eukaryota</taxon>
        <taxon>Metazoa</taxon>
        <taxon>Chordata</taxon>
        <taxon>Craniata</taxon>
        <taxon>Vertebrata</taxon>
        <taxon>Euteleostomi</taxon>
        <taxon>Actinopterygii</taxon>
        <taxon>Neopterygii</taxon>
        <taxon>Teleostei</taxon>
        <taxon>Neoteleostei</taxon>
        <taxon>Acanthomorphata</taxon>
        <taxon>Carangaria</taxon>
        <taxon>Pleuronectiformes</taxon>
        <taxon>Pleuronectoidei</taxon>
        <taxon>Scophthalmidae</taxon>
        <taxon>Scophthalmus</taxon>
    </lineage>
</organism>
<keyword evidence="1" id="KW-0472">Membrane</keyword>
<dbReference type="EMBL" id="CP026259">
    <property type="protein sequence ID" value="AWP16522.1"/>
    <property type="molecule type" value="Genomic_DNA"/>
</dbReference>
<sequence>MLAAEEGCKPTDSPCPMLSTTGFQEEHDRGVKYFWGRPTHTSPLKWTGWMVISQIVQAYVRRIRLLGTLPSVFENRGMLVQDLMPFTLSCWPLFLGHCLLSLFLLSCQGELQRSCSRTVAEKVSEQCQLACHCRRYPPLPPPPPPPPPPRLLGATEPEPRVPLLSPWWMEMDIVVLGTVGCASVVFLFSAIIICYKAIKRKPLRKEENGTSRGEYAMSIRNKKAMGTNNTVV</sequence>
<name>A0A2U9CPA3_SCOMX</name>
<evidence type="ECO:0000313" key="3">
    <source>
        <dbReference type="Proteomes" id="UP000246464"/>
    </source>
</evidence>
<evidence type="ECO:0000256" key="1">
    <source>
        <dbReference type="SAM" id="Phobius"/>
    </source>
</evidence>
<accession>A0A2U9CPA3</accession>
<dbReference type="Pfam" id="PF16101">
    <property type="entry name" value="PRIMA1"/>
    <property type="match status" value="1"/>
</dbReference>
<feature type="transmembrane region" description="Helical" evidence="1">
    <location>
        <begin position="173"/>
        <end position="195"/>
    </location>
</feature>
<proteinExistence type="predicted"/>
<reference evidence="2 3" key="1">
    <citation type="submission" date="2017-12" db="EMBL/GenBank/DDBJ databases">
        <title>Integrating genomic resources of turbot (Scophthalmus maximus) in depth evaluation of genetic and physical mapping variation across individuals.</title>
        <authorList>
            <person name="Martinez P."/>
        </authorList>
    </citation>
    <scope>NUCLEOTIDE SEQUENCE [LARGE SCALE GENOMIC DNA]</scope>
</reference>
<protein>
    <submittedName>
        <fullName evidence="2">Putative proline-rich membrane anchor 1-like</fullName>
    </submittedName>
</protein>
<dbReference type="STRING" id="52904.ENSSMAP00000004427"/>
<dbReference type="AlphaFoldDB" id="A0A2U9CPA3"/>